<evidence type="ECO:0000256" key="10">
    <source>
        <dbReference type="ARBA" id="ARBA00039918"/>
    </source>
</evidence>
<feature type="transmembrane region" description="Helical" evidence="11">
    <location>
        <begin position="408"/>
        <end position="429"/>
    </location>
</feature>
<keyword evidence="8 11" id="KW-0472">Membrane</keyword>
<feature type="transmembrane region" description="Helical" evidence="11">
    <location>
        <begin position="194"/>
        <end position="213"/>
    </location>
</feature>
<evidence type="ECO:0000313" key="13">
    <source>
        <dbReference type="EMBL" id="SFO02033.1"/>
    </source>
</evidence>
<dbReference type="GO" id="GO:0005886">
    <property type="term" value="C:plasma membrane"/>
    <property type="evidence" value="ECO:0007669"/>
    <property type="project" value="UniProtKB-SubCell"/>
</dbReference>
<feature type="transmembrane region" description="Helical" evidence="11">
    <location>
        <begin position="251"/>
        <end position="269"/>
    </location>
</feature>
<evidence type="ECO:0000256" key="3">
    <source>
        <dbReference type="ARBA" id="ARBA00022448"/>
    </source>
</evidence>
<dbReference type="OrthoDB" id="8953821at2"/>
<accession>A0A1I5DS36</accession>
<dbReference type="FunFam" id="1.20.1250.20:FF:000001">
    <property type="entry name" value="Dicarboxylate MFS transporter"/>
    <property type="match status" value="1"/>
</dbReference>
<dbReference type="PANTHER" id="PTHR43528">
    <property type="entry name" value="ALPHA-KETOGLUTARATE PERMEASE"/>
    <property type="match status" value="1"/>
</dbReference>
<evidence type="ECO:0000259" key="12">
    <source>
        <dbReference type="PROSITE" id="PS50850"/>
    </source>
</evidence>
<gene>
    <name evidence="13" type="ORF">SAMN05216207_102752</name>
</gene>
<dbReference type="Gene3D" id="1.20.1250.20">
    <property type="entry name" value="MFS general substrate transporter like domains"/>
    <property type="match status" value="1"/>
</dbReference>
<dbReference type="SUPFAM" id="SSF103473">
    <property type="entry name" value="MFS general substrate transporter"/>
    <property type="match status" value="1"/>
</dbReference>
<dbReference type="Proteomes" id="UP000199614">
    <property type="component" value="Unassembled WGS sequence"/>
</dbReference>
<dbReference type="InterPro" id="IPR011701">
    <property type="entry name" value="MFS"/>
</dbReference>
<protein>
    <recommendedName>
        <fullName evidence="10">Putative proline/betaine transporter</fullName>
    </recommendedName>
</protein>
<feature type="transmembrane region" description="Helical" evidence="11">
    <location>
        <begin position="342"/>
        <end position="363"/>
    </location>
</feature>
<reference evidence="13 14" key="1">
    <citation type="submission" date="2016-10" db="EMBL/GenBank/DDBJ databases">
        <authorList>
            <person name="de Groot N.N."/>
        </authorList>
    </citation>
    <scope>NUCLEOTIDE SEQUENCE [LARGE SCALE GENOMIC DNA]</scope>
    <source>
        <strain evidence="13 14">CGMCC 4.1877</strain>
    </source>
</reference>
<keyword evidence="3" id="KW-0813">Transport</keyword>
<dbReference type="Pfam" id="PF07690">
    <property type="entry name" value="MFS_1"/>
    <property type="match status" value="1"/>
</dbReference>
<keyword evidence="5 11" id="KW-0812">Transmembrane</keyword>
<feature type="transmembrane region" description="Helical" evidence="11">
    <location>
        <begin position="59"/>
        <end position="82"/>
    </location>
</feature>
<evidence type="ECO:0000256" key="8">
    <source>
        <dbReference type="ARBA" id="ARBA00023136"/>
    </source>
</evidence>
<comment type="function">
    <text evidence="9">May be a proton symporter involved in the uptake of osmolytes such as proline and glycine betaine.</text>
</comment>
<keyword evidence="7 11" id="KW-1133">Transmembrane helix</keyword>
<evidence type="ECO:0000256" key="7">
    <source>
        <dbReference type="ARBA" id="ARBA00022989"/>
    </source>
</evidence>
<evidence type="ECO:0000256" key="11">
    <source>
        <dbReference type="SAM" id="Phobius"/>
    </source>
</evidence>
<dbReference type="RefSeq" id="WP_093349301.1">
    <property type="nucleotide sequence ID" value="NZ_FOUY01000027.1"/>
</dbReference>
<feature type="transmembrane region" description="Helical" evidence="11">
    <location>
        <begin position="289"/>
        <end position="308"/>
    </location>
</feature>
<dbReference type="InterPro" id="IPR036259">
    <property type="entry name" value="MFS_trans_sf"/>
</dbReference>
<evidence type="ECO:0000313" key="14">
    <source>
        <dbReference type="Proteomes" id="UP000199614"/>
    </source>
</evidence>
<evidence type="ECO:0000256" key="6">
    <source>
        <dbReference type="ARBA" id="ARBA00022847"/>
    </source>
</evidence>
<organism evidence="13 14">
    <name type="scientific">Pseudonocardia ammonioxydans</name>
    <dbReference type="NCBI Taxonomy" id="260086"/>
    <lineage>
        <taxon>Bacteria</taxon>
        <taxon>Bacillati</taxon>
        <taxon>Actinomycetota</taxon>
        <taxon>Actinomycetes</taxon>
        <taxon>Pseudonocardiales</taxon>
        <taxon>Pseudonocardiaceae</taxon>
        <taxon>Pseudonocardia</taxon>
    </lineage>
</organism>
<dbReference type="AlphaFoldDB" id="A0A1I5DS36"/>
<comment type="similarity">
    <text evidence="2">Belongs to the major facilitator superfamily. Metabolite:H+ Symporter (MHS) family (TC 2.A.1.6) family.</text>
</comment>
<feature type="transmembrane region" description="Helical" evidence="11">
    <location>
        <begin position="317"/>
        <end position="336"/>
    </location>
</feature>
<evidence type="ECO:0000256" key="5">
    <source>
        <dbReference type="ARBA" id="ARBA00022692"/>
    </source>
</evidence>
<keyword evidence="4" id="KW-1003">Cell membrane</keyword>
<dbReference type="PROSITE" id="PS50850">
    <property type="entry name" value="MFS"/>
    <property type="match status" value="1"/>
</dbReference>
<sequence>MTSVPANAGPQGADEEVEPSVLRRAVAASAIGNATEWFDYGIYAYLTVELTNAFFPGELGYLGTLLGFAISFILRPLGGFVWGPLGDRIGRQRVLSMTIILMGVATFLIGVIPSYETIGWGAPALLFLLRIVQGFSTGGEYGGAATFMAEYAPSKKRGFWGSFLEFGTLAGFTLAVAVVFALESAIGEQAMLDYGWRIPFMIALPLAMIGLYIRTKLEDTPVFRELEESGESESAATGALKDLLVRYWQPILALFGLVIALNIINYTLLTYMPTYLNTTIGMDSASADTLAIVGQAIMMLLVPFAGALSDRIGRKPCWWISLIGIFVLAIPMYMLMAQGLGWAILGFTVLGLIYLLQLGTISATFPAMFPTHVRFAGMAISYNVATAAFGGTAPLVNEAVVESTGDVLFPAYYMMGSCVIGMIALYFVIETKGMSIKGREVPGLAEHRQRQAAKAKATG</sequence>
<dbReference type="InterPro" id="IPR051084">
    <property type="entry name" value="H+-coupled_symporters"/>
</dbReference>
<dbReference type="EMBL" id="FOUY01000027">
    <property type="protein sequence ID" value="SFO02033.1"/>
    <property type="molecule type" value="Genomic_DNA"/>
</dbReference>
<dbReference type="PANTHER" id="PTHR43528:SF1">
    <property type="entry name" value="ALPHA-KETOGLUTARATE PERMEASE"/>
    <property type="match status" value="1"/>
</dbReference>
<name>A0A1I5DS36_PSUAM</name>
<dbReference type="STRING" id="260086.SAMN05216207_102752"/>
<comment type="subcellular location">
    <subcellularLocation>
        <location evidence="1">Cell membrane</location>
        <topology evidence="1">Multi-pass membrane protein</topology>
    </subcellularLocation>
</comment>
<dbReference type="PROSITE" id="PS00216">
    <property type="entry name" value="SUGAR_TRANSPORT_1"/>
    <property type="match status" value="1"/>
</dbReference>
<dbReference type="PROSITE" id="PS00217">
    <property type="entry name" value="SUGAR_TRANSPORT_2"/>
    <property type="match status" value="1"/>
</dbReference>
<evidence type="ECO:0000256" key="1">
    <source>
        <dbReference type="ARBA" id="ARBA00004651"/>
    </source>
</evidence>
<dbReference type="InterPro" id="IPR020846">
    <property type="entry name" value="MFS_dom"/>
</dbReference>
<feature type="transmembrane region" description="Helical" evidence="11">
    <location>
        <begin position="159"/>
        <end position="182"/>
    </location>
</feature>
<evidence type="ECO:0000256" key="2">
    <source>
        <dbReference type="ARBA" id="ARBA00008240"/>
    </source>
</evidence>
<feature type="transmembrane region" description="Helical" evidence="11">
    <location>
        <begin position="118"/>
        <end position="138"/>
    </location>
</feature>
<feature type="transmembrane region" description="Helical" evidence="11">
    <location>
        <begin position="94"/>
        <end position="112"/>
    </location>
</feature>
<keyword evidence="14" id="KW-1185">Reference proteome</keyword>
<dbReference type="GO" id="GO:0015293">
    <property type="term" value="F:symporter activity"/>
    <property type="evidence" value="ECO:0007669"/>
    <property type="project" value="UniProtKB-KW"/>
</dbReference>
<keyword evidence="6" id="KW-0769">Symport</keyword>
<evidence type="ECO:0000256" key="9">
    <source>
        <dbReference type="ARBA" id="ARBA00037295"/>
    </source>
</evidence>
<feature type="domain" description="Major facilitator superfamily (MFS) profile" evidence="12">
    <location>
        <begin position="25"/>
        <end position="433"/>
    </location>
</feature>
<evidence type="ECO:0000256" key="4">
    <source>
        <dbReference type="ARBA" id="ARBA00022475"/>
    </source>
</evidence>
<proteinExistence type="inferred from homology"/>
<feature type="transmembrane region" description="Helical" evidence="11">
    <location>
        <begin position="375"/>
        <end position="396"/>
    </location>
</feature>
<dbReference type="InterPro" id="IPR005829">
    <property type="entry name" value="Sugar_transporter_CS"/>
</dbReference>